<organism evidence="1 2">
    <name type="scientific">Gossypium darwinii</name>
    <name type="common">Darwin's cotton</name>
    <name type="synonym">Gossypium barbadense var. darwinii</name>
    <dbReference type="NCBI Taxonomy" id="34276"/>
    <lineage>
        <taxon>Eukaryota</taxon>
        <taxon>Viridiplantae</taxon>
        <taxon>Streptophyta</taxon>
        <taxon>Embryophyta</taxon>
        <taxon>Tracheophyta</taxon>
        <taxon>Spermatophyta</taxon>
        <taxon>Magnoliopsida</taxon>
        <taxon>eudicotyledons</taxon>
        <taxon>Gunneridae</taxon>
        <taxon>Pentapetalae</taxon>
        <taxon>rosids</taxon>
        <taxon>malvids</taxon>
        <taxon>Malvales</taxon>
        <taxon>Malvaceae</taxon>
        <taxon>Malvoideae</taxon>
        <taxon>Gossypium</taxon>
    </lineage>
</organism>
<dbReference type="Proteomes" id="UP000323506">
    <property type="component" value="Chromosome D10"/>
</dbReference>
<protein>
    <submittedName>
        <fullName evidence="1">Uncharacterized protein</fullName>
    </submittedName>
</protein>
<sequence>MMTIKPLYQPCKRPLFFQDYTFLSPQSLLTREFFESTITSSPDSTFLYNHCDNHFSFLDLLESPLHSAPPQSKFEDARNALRPWPSHESLCWPPSLSVCELWLVHLLQCIHLGNPCLQPK</sequence>
<gene>
    <name evidence="1" type="ORF">ES288_D10G185600v1</name>
</gene>
<evidence type="ECO:0000313" key="2">
    <source>
        <dbReference type="Proteomes" id="UP000323506"/>
    </source>
</evidence>
<proteinExistence type="predicted"/>
<evidence type="ECO:0000313" key="1">
    <source>
        <dbReference type="EMBL" id="TYG50570.1"/>
    </source>
</evidence>
<dbReference type="AlphaFoldDB" id="A0A5D2B1J1"/>
<dbReference type="EMBL" id="CM017710">
    <property type="protein sequence ID" value="TYG50570.1"/>
    <property type="molecule type" value="Genomic_DNA"/>
</dbReference>
<accession>A0A5D2B1J1</accession>
<reference evidence="1 2" key="1">
    <citation type="submission" date="2019-06" db="EMBL/GenBank/DDBJ databases">
        <title>WGS assembly of Gossypium darwinii.</title>
        <authorList>
            <person name="Chen Z.J."/>
            <person name="Sreedasyam A."/>
            <person name="Ando A."/>
            <person name="Song Q."/>
            <person name="De L."/>
            <person name="Hulse-Kemp A."/>
            <person name="Ding M."/>
            <person name="Ye W."/>
            <person name="Kirkbride R."/>
            <person name="Jenkins J."/>
            <person name="Plott C."/>
            <person name="Lovell J."/>
            <person name="Lin Y.-M."/>
            <person name="Vaughn R."/>
            <person name="Liu B."/>
            <person name="Li W."/>
            <person name="Simpson S."/>
            <person name="Scheffler B."/>
            <person name="Saski C."/>
            <person name="Grover C."/>
            <person name="Hu G."/>
            <person name="Conover J."/>
            <person name="Carlson J."/>
            <person name="Shu S."/>
            <person name="Boston L."/>
            <person name="Williams M."/>
            <person name="Peterson D."/>
            <person name="Mcgee K."/>
            <person name="Jones D."/>
            <person name="Wendel J."/>
            <person name="Stelly D."/>
            <person name="Grimwood J."/>
            <person name="Schmutz J."/>
        </authorList>
    </citation>
    <scope>NUCLEOTIDE SEQUENCE [LARGE SCALE GENOMIC DNA]</scope>
    <source>
        <strain evidence="1">1808015.09</strain>
    </source>
</reference>
<name>A0A5D2B1J1_GOSDA</name>
<keyword evidence="2" id="KW-1185">Reference proteome</keyword>